<name>A0A127PL96_9BURK</name>
<dbReference type="InterPro" id="IPR010376">
    <property type="entry name" value="GBBH-like_N"/>
</dbReference>
<dbReference type="RefSeq" id="WP_061532212.1">
    <property type="nucleotide sequence ID" value="NZ_CP013233.1"/>
</dbReference>
<organism evidence="4 5">
    <name type="scientific">Collimonas arenae</name>
    <dbReference type="NCBI Taxonomy" id="279058"/>
    <lineage>
        <taxon>Bacteria</taxon>
        <taxon>Pseudomonadati</taxon>
        <taxon>Pseudomonadota</taxon>
        <taxon>Betaproteobacteria</taxon>
        <taxon>Burkholderiales</taxon>
        <taxon>Oxalobacteraceae</taxon>
        <taxon>Collimonas</taxon>
    </lineage>
</organism>
<dbReference type="Pfam" id="PF06155">
    <property type="entry name" value="GBBH-like_N"/>
    <property type="match status" value="1"/>
</dbReference>
<dbReference type="PANTHER" id="PTHR35303:SF5">
    <property type="entry name" value="OS02G0197800 PROTEIN"/>
    <property type="match status" value="1"/>
</dbReference>
<dbReference type="GO" id="GO:0046872">
    <property type="term" value="F:metal ion binding"/>
    <property type="evidence" value="ECO:0007669"/>
    <property type="project" value="UniProtKB-KW"/>
</dbReference>
<evidence type="ECO:0000259" key="3">
    <source>
        <dbReference type="Pfam" id="PF06155"/>
    </source>
</evidence>
<keyword evidence="2" id="KW-0408">Iron</keyword>
<feature type="domain" description="Gamma-butyrobetaine hydroxylase-like N-terminal" evidence="3">
    <location>
        <begin position="18"/>
        <end position="100"/>
    </location>
</feature>
<evidence type="ECO:0000313" key="4">
    <source>
        <dbReference type="EMBL" id="AMP08421.1"/>
    </source>
</evidence>
<dbReference type="OrthoDB" id="9794178at2"/>
<dbReference type="EMBL" id="CP013235">
    <property type="protein sequence ID" value="AMP08421.1"/>
    <property type="molecule type" value="Genomic_DNA"/>
</dbReference>
<dbReference type="AlphaFoldDB" id="A0A127PL96"/>
<evidence type="ECO:0000256" key="2">
    <source>
        <dbReference type="ARBA" id="ARBA00023004"/>
    </source>
</evidence>
<sequence>MTGSKQSAPAPVPVSLVVHKQSCKLEVAFDDGAVFLLPFELMRVYSPSAEVSGHGPGQEVLQTGKRKVEMSGLEPVGNYAVKPIFSDGHVSGIYTWAYLYKLGRDEAAMWEDYLQRLDAAGHGREAGRDLSMTAKTEPIKN</sequence>
<evidence type="ECO:0000256" key="1">
    <source>
        <dbReference type="ARBA" id="ARBA00022723"/>
    </source>
</evidence>
<dbReference type="PATRIC" id="fig|279058.17.peg.661"/>
<gene>
    <name evidence="4" type="ORF">CAter282_0613</name>
</gene>
<protein>
    <recommendedName>
        <fullName evidence="3">Gamma-butyrobetaine hydroxylase-like N-terminal domain-containing protein</fullName>
    </recommendedName>
</protein>
<keyword evidence="5" id="KW-1185">Reference proteome</keyword>
<evidence type="ECO:0000313" key="5">
    <source>
        <dbReference type="Proteomes" id="UP000071778"/>
    </source>
</evidence>
<proteinExistence type="predicted"/>
<dbReference type="InterPro" id="IPR038492">
    <property type="entry name" value="GBBH-like_N_sf"/>
</dbReference>
<reference evidence="4 5" key="1">
    <citation type="submission" date="2015-11" db="EMBL/GenBank/DDBJ databases">
        <title>Exploring the genomic traits of fungus-feeding bacterial genus Collimonas.</title>
        <authorList>
            <person name="Song C."/>
            <person name="Schmidt R."/>
            <person name="de Jager V."/>
            <person name="Krzyzanowska D."/>
            <person name="Jongedijk E."/>
            <person name="Cankar K."/>
            <person name="Beekwilder J."/>
            <person name="van Veen A."/>
            <person name="de Boer W."/>
            <person name="van Veen J.A."/>
            <person name="Garbeva P."/>
        </authorList>
    </citation>
    <scope>NUCLEOTIDE SEQUENCE [LARGE SCALE GENOMIC DNA]</scope>
    <source>
        <strain evidence="4 5">Ter282</strain>
    </source>
</reference>
<dbReference type="Gene3D" id="3.30.2020.30">
    <property type="match status" value="1"/>
</dbReference>
<accession>A0A127PL96</accession>
<dbReference type="PANTHER" id="PTHR35303">
    <property type="entry name" value="OS02G0197800 PROTEIN"/>
    <property type="match status" value="1"/>
</dbReference>
<dbReference type="Proteomes" id="UP000071778">
    <property type="component" value="Chromosome"/>
</dbReference>
<keyword evidence="1" id="KW-0479">Metal-binding</keyword>